<dbReference type="Gene3D" id="1.10.357.10">
    <property type="entry name" value="Tetracycline Repressor, domain 2"/>
    <property type="match status" value="1"/>
</dbReference>
<protein>
    <submittedName>
        <fullName evidence="7">TetR family transcriptional regulator</fullName>
    </submittedName>
</protein>
<reference evidence="7 8" key="1">
    <citation type="journal article" date="2016" name="Front. Microbiol.">
        <title>Genomic Resource of Rice Seed Associated Bacteria.</title>
        <authorList>
            <person name="Midha S."/>
            <person name="Bansal K."/>
            <person name="Sharma S."/>
            <person name="Kumar N."/>
            <person name="Patil P.P."/>
            <person name="Chaudhry V."/>
            <person name="Patil P.B."/>
        </authorList>
    </citation>
    <scope>NUCLEOTIDE SEQUENCE [LARGE SCALE GENOMIC DNA]</scope>
    <source>
        <strain evidence="7 8">NS354</strain>
    </source>
</reference>
<dbReference type="PANTHER" id="PTHR30055:SF238">
    <property type="entry name" value="MYCOFACTOCIN BIOSYNTHESIS TRANSCRIPTIONAL REGULATOR MFTR-RELATED"/>
    <property type="match status" value="1"/>
</dbReference>
<dbReference type="GO" id="GO:0000976">
    <property type="term" value="F:transcription cis-regulatory region binding"/>
    <property type="evidence" value="ECO:0007669"/>
    <property type="project" value="TreeGrafter"/>
</dbReference>
<evidence type="ECO:0000313" key="8">
    <source>
        <dbReference type="Proteomes" id="UP000070810"/>
    </source>
</evidence>
<evidence type="ECO:0000256" key="2">
    <source>
        <dbReference type="ARBA" id="ARBA00023125"/>
    </source>
</evidence>
<dbReference type="InterPro" id="IPR050109">
    <property type="entry name" value="HTH-type_TetR-like_transc_reg"/>
</dbReference>
<dbReference type="EMBL" id="LDRK01000068">
    <property type="protein sequence ID" value="KTR85031.1"/>
    <property type="molecule type" value="Genomic_DNA"/>
</dbReference>
<dbReference type="Proteomes" id="UP000070810">
    <property type="component" value="Unassembled WGS sequence"/>
</dbReference>
<keyword evidence="3" id="KW-0804">Transcription</keyword>
<organism evidence="7 8">
    <name type="scientific">Leucobacter chromiiresistens</name>
    <dbReference type="NCBI Taxonomy" id="1079994"/>
    <lineage>
        <taxon>Bacteria</taxon>
        <taxon>Bacillati</taxon>
        <taxon>Actinomycetota</taxon>
        <taxon>Actinomycetes</taxon>
        <taxon>Micrococcales</taxon>
        <taxon>Microbacteriaceae</taxon>
        <taxon>Leucobacter</taxon>
    </lineage>
</organism>
<feature type="domain" description="HTH tetR-type" evidence="6">
    <location>
        <begin position="14"/>
        <end position="74"/>
    </location>
</feature>
<dbReference type="PROSITE" id="PS50977">
    <property type="entry name" value="HTH_TETR_2"/>
    <property type="match status" value="1"/>
</dbReference>
<dbReference type="SUPFAM" id="SSF46689">
    <property type="entry name" value="Homeodomain-like"/>
    <property type="match status" value="1"/>
</dbReference>
<feature type="region of interest" description="Disordered" evidence="5">
    <location>
        <begin position="1"/>
        <end position="21"/>
    </location>
</feature>
<comment type="caution">
    <text evidence="7">The sequence shown here is derived from an EMBL/GenBank/DDBJ whole genome shotgun (WGS) entry which is preliminary data.</text>
</comment>
<evidence type="ECO:0000256" key="3">
    <source>
        <dbReference type="ARBA" id="ARBA00023163"/>
    </source>
</evidence>
<dbReference type="OrthoDB" id="8688418at2"/>
<evidence type="ECO:0000256" key="4">
    <source>
        <dbReference type="PROSITE-ProRule" id="PRU00335"/>
    </source>
</evidence>
<keyword evidence="8" id="KW-1185">Reference proteome</keyword>
<dbReference type="PROSITE" id="PS01081">
    <property type="entry name" value="HTH_TETR_1"/>
    <property type="match status" value="1"/>
</dbReference>
<dbReference type="GO" id="GO:0003700">
    <property type="term" value="F:DNA-binding transcription factor activity"/>
    <property type="evidence" value="ECO:0007669"/>
    <property type="project" value="TreeGrafter"/>
</dbReference>
<dbReference type="Pfam" id="PF00440">
    <property type="entry name" value="TetR_N"/>
    <property type="match status" value="1"/>
</dbReference>
<dbReference type="InterPro" id="IPR009057">
    <property type="entry name" value="Homeodomain-like_sf"/>
</dbReference>
<gene>
    <name evidence="7" type="ORF">NS354_09820</name>
</gene>
<evidence type="ECO:0000259" key="6">
    <source>
        <dbReference type="PROSITE" id="PS50977"/>
    </source>
</evidence>
<evidence type="ECO:0000256" key="1">
    <source>
        <dbReference type="ARBA" id="ARBA00023015"/>
    </source>
</evidence>
<evidence type="ECO:0000256" key="5">
    <source>
        <dbReference type="SAM" id="MobiDB-lite"/>
    </source>
</evidence>
<dbReference type="InterPro" id="IPR023772">
    <property type="entry name" value="DNA-bd_HTH_TetR-type_CS"/>
</dbReference>
<dbReference type="AlphaFoldDB" id="A0A147EKU4"/>
<proteinExistence type="predicted"/>
<accession>A0A147EKU4</accession>
<keyword evidence="1" id="KW-0805">Transcription regulation</keyword>
<dbReference type="PANTHER" id="PTHR30055">
    <property type="entry name" value="HTH-TYPE TRANSCRIPTIONAL REGULATOR RUTR"/>
    <property type="match status" value="1"/>
</dbReference>
<evidence type="ECO:0000313" key="7">
    <source>
        <dbReference type="EMBL" id="KTR85031.1"/>
    </source>
</evidence>
<sequence length="81" mass="8892">MPQSATSTRARRRAATARALSSHARRWTAERGINGFTVEELCEAAGVSRRTFFNYFASKEDAVLGVPADRDDAEAQEAFIA</sequence>
<keyword evidence="2 4" id="KW-0238">DNA-binding</keyword>
<dbReference type="InterPro" id="IPR001647">
    <property type="entry name" value="HTH_TetR"/>
</dbReference>
<dbReference type="RefSeq" id="WP_153002173.1">
    <property type="nucleotide sequence ID" value="NZ_LDRK01000068.1"/>
</dbReference>
<name>A0A147EKU4_9MICO</name>
<feature type="DNA-binding region" description="H-T-H motif" evidence="4">
    <location>
        <begin position="37"/>
        <end position="56"/>
    </location>
</feature>
<feature type="non-terminal residue" evidence="7">
    <location>
        <position position="81"/>
    </location>
</feature>